<reference evidence="1 2" key="1">
    <citation type="submission" date="2021-03" db="EMBL/GenBank/DDBJ databases">
        <title>Genomic Encyclopedia of Type Strains, Phase IV (KMG-IV): sequencing the most valuable type-strain genomes for metagenomic binning, comparative biology and taxonomic classification.</title>
        <authorList>
            <person name="Goeker M."/>
        </authorList>
    </citation>
    <scope>NUCLEOTIDE SEQUENCE [LARGE SCALE GENOMIC DNA]</scope>
    <source>
        <strain evidence="1 2">DSM 15596</strain>
    </source>
</reference>
<dbReference type="Proteomes" id="UP000706926">
    <property type="component" value="Unassembled WGS sequence"/>
</dbReference>
<protein>
    <submittedName>
        <fullName evidence="1">Uncharacterized protein</fullName>
    </submittedName>
</protein>
<proteinExistence type="predicted"/>
<name>A0ABS4FKV5_9BACL</name>
<comment type="caution">
    <text evidence="1">The sequence shown here is derived from an EMBL/GenBank/DDBJ whole genome shotgun (WGS) entry which is preliminary data.</text>
</comment>
<gene>
    <name evidence="1" type="ORF">J2Z18_006036</name>
</gene>
<keyword evidence="2" id="KW-1185">Reference proteome</keyword>
<dbReference type="RefSeq" id="WP_210095735.1">
    <property type="nucleotide sequence ID" value="NZ_JAGGKI010000033.1"/>
</dbReference>
<evidence type="ECO:0000313" key="2">
    <source>
        <dbReference type="Proteomes" id="UP000706926"/>
    </source>
</evidence>
<dbReference type="EMBL" id="JAGGKI010000033">
    <property type="protein sequence ID" value="MBP1896894.1"/>
    <property type="molecule type" value="Genomic_DNA"/>
</dbReference>
<sequence>MAVTLKEKRELNNFLDLLAFSTVERFYPTSAMNYTHVTSLEDTFDYFLDLVESGELSIVWEVKCTTDKFICARKIKDAHSKEVLLNKDVTCDICGHEFTVSANDLFPAFEITPDFRQIVREDKKKTSNRLKIKRSYARA</sequence>
<organism evidence="1 2">
    <name type="scientific">Paenibacillus lactis</name>
    <dbReference type="NCBI Taxonomy" id="228574"/>
    <lineage>
        <taxon>Bacteria</taxon>
        <taxon>Bacillati</taxon>
        <taxon>Bacillota</taxon>
        <taxon>Bacilli</taxon>
        <taxon>Bacillales</taxon>
        <taxon>Paenibacillaceae</taxon>
        <taxon>Paenibacillus</taxon>
    </lineage>
</organism>
<dbReference type="GeneID" id="95407873"/>
<evidence type="ECO:0000313" key="1">
    <source>
        <dbReference type="EMBL" id="MBP1896894.1"/>
    </source>
</evidence>
<accession>A0ABS4FKV5</accession>